<dbReference type="InterPro" id="IPR013249">
    <property type="entry name" value="RNA_pol_sigma70_r4_t2"/>
</dbReference>
<dbReference type="GO" id="GO:0006352">
    <property type="term" value="P:DNA-templated transcription initiation"/>
    <property type="evidence" value="ECO:0007669"/>
    <property type="project" value="InterPro"/>
</dbReference>
<dbReference type="AlphaFoldDB" id="A0A1G9NYB2"/>
<dbReference type="PANTHER" id="PTHR43133">
    <property type="entry name" value="RNA POLYMERASE ECF-TYPE SIGMA FACTO"/>
    <property type="match status" value="1"/>
</dbReference>
<organism evidence="7 8">
    <name type="scientific">Kriegella aquimaris</name>
    <dbReference type="NCBI Taxonomy" id="192904"/>
    <lineage>
        <taxon>Bacteria</taxon>
        <taxon>Pseudomonadati</taxon>
        <taxon>Bacteroidota</taxon>
        <taxon>Flavobacteriia</taxon>
        <taxon>Flavobacteriales</taxon>
        <taxon>Flavobacteriaceae</taxon>
        <taxon>Kriegella</taxon>
    </lineage>
</organism>
<dbReference type="Gene3D" id="1.10.10.10">
    <property type="entry name" value="Winged helix-like DNA-binding domain superfamily/Winged helix DNA-binding domain"/>
    <property type="match status" value="1"/>
</dbReference>
<proteinExistence type="inferred from homology"/>
<evidence type="ECO:0000259" key="5">
    <source>
        <dbReference type="Pfam" id="PF04542"/>
    </source>
</evidence>
<evidence type="ECO:0000313" key="8">
    <source>
        <dbReference type="Proteomes" id="UP000199440"/>
    </source>
</evidence>
<dbReference type="PANTHER" id="PTHR43133:SF46">
    <property type="entry name" value="RNA POLYMERASE SIGMA-70 FACTOR ECF SUBFAMILY"/>
    <property type="match status" value="1"/>
</dbReference>
<dbReference type="InterPro" id="IPR036388">
    <property type="entry name" value="WH-like_DNA-bd_sf"/>
</dbReference>
<name>A0A1G9NYB2_9FLAO</name>
<feature type="domain" description="RNA polymerase sigma-70 region 2" evidence="5">
    <location>
        <begin position="26"/>
        <end position="92"/>
    </location>
</feature>
<accession>A0A1G9NYB2</accession>
<dbReference type="InterPro" id="IPR013325">
    <property type="entry name" value="RNA_pol_sigma_r2"/>
</dbReference>
<gene>
    <name evidence="7" type="ORF">SAMN04488514_103377</name>
</gene>
<dbReference type="InterPro" id="IPR014284">
    <property type="entry name" value="RNA_pol_sigma-70_dom"/>
</dbReference>
<dbReference type="NCBIfam" id="TIGR02937">
    <property type="entry name" value="sigma70-ECF"/>
    <property type="match status" value="1"/>
</dbReference>
<evidence type="ECO:0000259" key="6">
    <source>
        <dbReference type="Pfam" id="PF08281"/>
    </source>
</evidence>
<evidence type="ECO:0000256" key="4">
    <source>
        <dbReference type="ARBA" id="ARBA00023163"/>
    </source>
</evidence>
<dbReference type="OrthoDB" id="1100095at2"/>
<reference evidence="7 8" key="1">
    <citation type="submission" date="2016-10" db="EMBL/GenBank/DDBJ databases">
        <authorList>
            <person name="de Groot N.N."/>
        </authorList>
    </citation>
    <scope>NUCLEOTIDE SEQUENCE [LARGE SCALE GENOMIC DNA]</scope>
    <source>
        <strain evidence="7 8">DSM 19886</strain>
    </source>
</reference>
<keyword evidence="4" id="KW-0804">Transcription</keyword>
<dbReference type="Proteomes" id="UP000199440">
    <property type="component" value="Unassembled WGS sequence"/>
</dbReference>
<dbReference type="Pfam" id="PF04542">
    <property type="entry name" value="Sigma70_r2"/>
    <property type="match status" value="1"/>
</dbReference>
<comment type="similarity">
    <text evidence="1">Belongs to the sigma-70 factor family. ECF subfamily.</text>
</comment>
<evidence type="ECO:0000256" key="3">
    <source>
        <dbReference type="ARBA" id="ARBA00023082"/>
    </source>
</evidence>
<sequence length="202" mass="23677">MKKDFSYQNVLINGLKKGDENAYAYLVEKYHHNLCVYANSLIRDDLIAEDIVQNVLVRTWEKRSKLKPDFSIKNYLYKSVHNEFVDQYRKSKAVMALEKKYIAALELVIDEKNESQLQKMMALVTEAIEDLPPKCRQIFLLSKKEGLTNIEIAEHLDISKKTIEAQLTKAFRFLRKRLGPRFEAIVFFVGKLEFEKEGFSKF</sequence>
<dbReference type="SUPFAM" id="SSF88659">
    <property type="entry name" value="Sigma3 and sigma4 domains of RNA polymerase sigma factors"/>
    <property type="match status" value="1"/>
</dbReference>
<dbReference type="InterPro" id="IPR014327">
    <property type="entry name" value="RNA_pol_sigma70_bacteroid"/>
</dbReference>
<dbReference type="InterPro" id="IPR013324">
    <property type="entry name" value="RNA_pol_sigma_r3/r4-like"/>
</dbReference>
<evidence type="ECO:0000256" key="2">
    <source>
        <dbReference type="ARBA" id="ARBA00023015"/>
    </source>
</evidence>
<dbReference type="EMBL" id="FNGV01000003">
    <property type="protein sequence ID" value="SDL91596.1"/>
    <property type="molecule type" value="Genomic_DNA"/>
</dbReference>
<feature type="domain" description="RNA polymerase sigma factor 70 region 4 type 2" evidence="6">
    <location>
        <begin position="124"/>
        <end position="174"/>
    </location>
</feature>
<dbReference type="STRING" id="192904.SAMN04488514_103377"/>
<keyword evidence="8" id="KW-1185">Reference proteome</keyword>
<dbReference type="SUPFAM" id="SSF88946">
    <property type="entry name" value="Sigma2 domain of RNA polymerase sigma factors"/>
    <property type="match status" value="1"/>
</dbReference>
<evidence type="ECO:0000313" key="7">
    <source>
        <dbReference type="EMBL" id="SDL91596.1"/>
    </source>
</evidence>
<dbReference type="RefSeq" id="WP_089887992.1">
    <property type="nucleotide sequence ID" value="NZ_FNGV01000003.1"/>
</dbReference>
<dbReference type="Pfam" id="PF08281">
    <property type="entry name" value="Sigma70_r4_2"/>
    <property type="match status" value="1"/>
</dbReference>
<dbReference type="InterPro" id="IPR007627">
    <property type="entry name" value="RNA_pol_sigma70_r2"/>
</dbReference>
<keyword evidence="3" id="KW-0731">Sigma factor</keyword>
<dbReference type="Gene3D" id="1.10.1740.10">
    <property type="match status" value="1"/>
</dbReference>
<dbReference type="GO" id="GO:0016987">
    <property type="term" value="F:sigma factor activity"/>
    <property type="evidence" value="ECO:0007669"/>
    <property type="project" value="UniProtKB-KW"/>
</dbReference>
<protein>
    <submittedName>
        <fullName evidence="7">RNA polymerase sigma-70 factor, ECF subfamily</fullName>
    </submittedName>
</protein>
<dbReference type="InterPro" id="IPR039425">
    <property type="entry name" value="RNA_pol_sigma-70-like"/>
</dbReference>
<dbReference type="GO" id="GO:0003677">
    <property type="term" value="F:DNA binding"/>
    <property type="evidence" value="ECO:0007669"/>
    <property type="project" value="InterPro"/>
</dbReference>
<keyword evidence="2" id="KW-0805">Transcription regulation</keyword>
<dbReference type="NCBIfam" id="TIGR02985">
    <property type="entry name" value="Sig70_bacteroi1"/>
    <property type="match status" value="1"/>
</dbReference>
<evidence type="ECO:0000256" key="1">
    <source>
        <dbReference type="ARBA" id="ARBA00010641"/>
    </source>
</evidence>
<dbReference type="CDD" id="cd06171">
    <property type="entry name" value="Sigma70_r4"/>
    <property type="match status" value="1"/>
</dbReference>